<dbReference type="InterPro" id="IPR036188">
    <property type="entry name" value="FAD/NAD-bd_sf"/>
</dbReference>
<evidence type="ECO:0000256" key="3">
    <source>
        <dbReference type="ARBA" id="ARBA00022827"/>
    </source>
</evidence>
<comment type="caution">
    <text evidence="7">The sequence shown here is derived from an EMBL/GenBank/DDBJ whole genome shotgun (WGS) entry which is preliminary data.</text>
</comment>
<keyword evidence="8" id="KW-1185">Reference proteome</keyword>
<evidence type="ECO:0000259" key="6">
    <source>
        <dbReference type="Pfam" id="PF14759"/>
    </source>
</evidence>
<sequence>MTTRTSSGGTGGSSPLTELESVVVAGAGQTAAVAARTLRRRGFEGRVTLVGAEPHVPYQRPPLSKEYLAGEDDRDELYLLTPDWCEGNGVELRLGAAATAIRPAERALELADGSSLRADALLIATGGRPRRLPGIDGDRVRYLRTIDDADRLRAELRPGARVVVIGAGFIGCEVASTAIGLGAQVTLVEQAARPLGHVLGDLMGDVMAALLRTSGVDLRTGEKVEGYAETASGAVVTTSGGAYLEADVVVVGAGMVPNVEAVTGAGIETAGGIPVDEYCRTSVDGVYAAGDVALQWRPELGRRVRAEHFDNANAQGMAAAKNILGGTSAHTAPPWFWSDQFGRNLQHAGHCDGADRVVVRGRVEDFDFVAFHLSGGVLRGAFAVDRGGDLAVARQLIGAGAVPDPDVLRDEDADLTELFDTL</sequence>
<evidence type="ECO:0000259" key="5">
    <source>
        <dbReference type="Pfam" id="PF07992"/>
    </source>
</evidence>
<dbReference type="InterPro" id="IPR050446">
    <property type="entry name" value="FAD-oxidoreductase/Apoptosis"/>
</dbReference>
<dbReference type="Pfam" id="PF07992">
    <property type="entry name" value="Pyr_redox_2"/>
    <property type="match status" value="1"/>
</dbReference>
<dbReference type="PRINTS" id="PR00368">
    <property type="entry name" value="FADPNR"/>
</dbReference>
<dbReference type="RefSeq" id="WP_344280632.1">
    <property type="nucleotide sequence ID" value="NZ_BAAAMR010000116.1"/>
</dbReference>
<dbReference type="EMBL" id="BAAAMR010000116">
    <property type="protein sequence ID" value="GAA2163982.1"/>
    <property type="molecule type" value="Genomic_DNA"/>
</dbReference>
<evidence type="ECO:0000313" key="7">
    <source>
        <dbReference type="EMBL" id="GAA2163982.1"/>
    </source>
</evidence>
<dbReference type="Gene3D" id="3.30.390.30">
    <property type="match status" value="1"/>
</dbReference>
<evidence type="ECO:0000256" key="2">
    <source>
        <dbReference type="ARBA" id="ARBA00022630"/>
    </source>
</evidence>
<keyword evidence="3" id="KW-0274">FAD</keyword>
<dbReference type="PANTHER" id="PTHR43557">
    <property type="entry name" value="APOPTOSIS-INDUCING FACTOR 1"/>
    <property type="match status" value="1"/>
</dbReference>
<organism evidence="7 8">
    <name type="scientific">Actinomadura napierensis</name>
    <dbReference type="NCBI Taxonomy" id="267854"/>
    <lineage>
        <taxon>Bacteria</taxon>
        <taxon>Bacillati</taxon>
        <taxon>Actinomycetota</taxon>
        <taxon>Actinomycetes</taxon>
        <taxon>Streptosporangiales</taxon>
        <taxon>Thermomonosporaceae</taxon>
        <taxon>Actinomadura</taxon>
    </lineage>
</organism>
<protein>
    <submittedName>
        <fullName evidence="7">FAD-dependent oxidoreductase</fullName>
    </submittedName>
</protein>
<dbReference type="InterPro" id="IPR028202">
    <property type="entry name" value="Reductase_C"/>
</dbReference>
<keyword evidence="4" id="KW-0560">Oxidoreductase</keyword>
<reference evidence="7 8" key="1">
    <citation type="journal article" date="2019" name="Int. J. Syst. Evol. Microbiol.">
        <title>The Global Catalogue of Microorganisms (GCM) 10K type strain sequencing project: providing services to taxonomists for standard genome sequencing and annotation.</title>
        <authorList>
            <consortium name="The Broad Institute Genomics Platform"/>
            <consortium name="The Broad Institute Genome Sequencing Center for Infectious Disease"/>
            <person name="Wu L."/>
            <person name="Ma J."/>
        </authorList>
    </citation>
    <scope>NUCLEOTIDE SEQUENCE [LARGE SCALE GENOMIC DNA]</scope>
    <source>
        <strain evidence="7 8">JCM 13850</strain>
    </source>
</reference>
<evidence type="ECO:0000313" key="8">
    <source>
        <dbReference type="Proteomes" id="UP001501020"/>
    </source>
</evidence>
<proteinExistence type="predicted"/>
<accession>A0ABN3AEN0</accession>
<dbReference type="InterPro" id="IPR023753">
    <property type="entry name" value="FAD/NAD-binding_dom"/>
</dbReference>
<feature type="domain" description="Reductase C-terminal" evidence="6">
    <location>
        <begin position="335"/>
        <end position="418"/>
    </location>
</feature>
<gene>
    <name evidence="7" type="ORF">GCM10009727_80990</name>
</gene>
<dbReference type="SUPFAM" id="SSF55424">
    <property type="entry name" value="FAD/NAD-linked reductases, dimerisation (C-terminal) domain"/>
    <property type="match status" value="1"/>
</dbReference>
<feature type="domain" description="FAD/NAD(P)-binding" evidence="5">
    <location>
        <begin position="21"/>
        <end position="316"/>
    </location>
</feature>
<name>A0ABN3AEN0_9ACTN</name>
<dbReference type="Pfam" id="PF14759">
    <property type="entry name" value="Reductase_C"/>
    <property type="match status" value="1"/>
</dbReference>
<dbReference type="PANTHER" id="PTHR43557:SF2">
    <property type="entry name" value="RIESKE DOMAIN-CONTAINING PROTEIN-RELATED"/>
    <property type="match status" value="1"/>
</dbReference>
<evidence type="ECO:0000256" key="1">
    <source>
        <dbReference type="ARBA" id="ARBA00001974"/>
    </source>
</evidence>
<comment type="cofactor">
    <cofactor evidence="1">
        <name>FAD</name>
        <dbReference type="ChEBI" id="CHEBI:57692"/>
    </cofactor>
</comment>
<dbReference type="Gene3D" id="3.50.50.60">
    <property type="entry name" value="FAD/NAD(P)-binding domain"/>
    <property type="match status" value="2"/>
</dbReference>
<dbReference type="Proteomes" id="UP001501020">
    <property type="component" value="Unassembled WGS sequence"/>
</dbReference>
<dbReference type="SUPFAM" id="SSF51905">
    <property type="entry name" value="FAD/NAD(P)-binding domain"/>
    <property type="match status" value="1"/>
</dbReference>
<dbReference type="InterPro" id="IPR016156">
    <property type="entry name" value="FAD/NAD-linked_Rdtase_dimer_sf"/>
</dbReference>
<dbReference type="PRINTS" id="PR00411">
    <property type="entry name" value="PNDRDTASEI"/>
</dbReference>
<keyword evidence="2" id="KW-0285">Flavoprotein</keyword>
<evidence type="ECO:0000256" key="4">
    <source>
        <dbReference type="ARBA" id="ARBA00023002"/>
    </source>
</evidence>